<dbReference type="eggNOG" id="ENOG502ZBSZ">
    <property type="taxonomic scope" value="Bacteria"/>
</dbReference>
<comment type="caution">
    <text evidence="1">The sequence shown here is derived from an EMBL/GenBank/DDBJ whole genome shotgun (WGS) entry which is preliminary data.</text>
</comment>
<protein>
    <recommendedName>
        <fullName evidence="3">Leucine-rich repeat domain-containing protein</fullName>
    </recommendedName>
</protein>
<evidence type="ECO:0008006" key="3">
    <source>
        <dbReference type="Google" id="ProtNLM"/>
    </source>
</evidence>
<dbReference type="SUPFAM" id="SSF52058">
    <property type="entry name" value="L domain-like"/>
    <property type="match status" value="1"/>
</dbReference>
<keyword evidence="2" id="KW-1185">Reference proteome</keyword>
<dbReference type="Gene3D" id="3.80.10.10">
    <property type="entry name" value="Ribonuclease Inhibitor"/>
    <property type="match status" value="1"/>
</dbReference>
<evidence type="ECO:0000313" key="2">
    <source>
        <dbReference type="Proteomes" id="UP000009872"/>
    </source>
</evidence>
<sequence>MEKYKVDYSDFANFKGITIDFDYLEEGLDYAQKNNIKNVFVRSEKDEKRVVNFDFLEKRDFIQTFHWIVSLSKKSDVTGIYHLSKLKDFRWKVSNNFDFDLSFFPLLENINIGYDTKIYGWEMLHQLKRLLLSGVKTDNLTFLENTISLQYLRIIGASFTSIEGLENCVNLKTLFLQRCTALTKLKPTILHLYNLEQLNLEACRKVNIEELKGIDIKYISVI</sequence>
<dbReference type="Proteomes" id="UP000009872">
    <property type="component" value="Unassembled WGS sequence"/>
</dbReference>
<organism evidence="1 2">
    <name type="scientific">Bacteroides oleiciplenus YIT 12058</name>
    <dbReference type="NCBI Taxonomy" id="742727"/>
    <lineage>
        <taxon>Bacteria</taxon>
        <taxon>Pseudomonadati</taxon>
        <taxon>Bacteroidota</taxon>
        <taxon>Bacteroidia</taxon>
        <taxon>Bacteroidales</taxon>
        <taxon>Bacteroidaceae</taxon>
        <taxon>Bacteroides</taxon>
    </lineage>
</organism>
<dbReference type="STRING" id="742727.HMPREF9447_01675"/>
<accession>K9EQP5</accession>
<evidence type="ECO:0000313" key="1">
    <source>
        <dbReference type="EMBL" id="EKU91485.1"/>
    </source>
</evidence>
<gene>
    <name evidence="1" type="ORF">HMPREF9447_01675</name>
</gene>
<dbReference type="AlphaFoldDB" id="K9EQP5"/>
<name>K9EQP5_9BACE</name>
<dbReference type="OrthoDB" id="9157385at2"/>
<dbReference type="RefSeq" id="WP_009129238.1">
    <property type="nucleotide sequence ID" value="NZ_JH992940.1"/>
</dbReference>
<reference evidence="1 2" key="1">
    <citation type="submission" date="2012-09" db="EMBL/GenBank/DDBJ databases">
        <title>The Genome Sequence of Bacteroides oleiciplenus YIT 12058.</title>
        <authorList>
            <consortium name="The Broad Institute Genome Sequencing Platform"/>
            <person name="Earl A."/>
            <person name="Ward D."/>
            <person name="Feldgarden M."/>
            <person name="Gevers D."/>
            <person name="Morotomi M."/>
            <person name="Walker B."/>
            <person name="Young S.K."/>
            <person name="Zeng Q."/>
            <person name="Gargeya S."/>
            <person name="Fitzgerald M."/>
            <person name="Haas B."/>
            <person name="Abouelleil A."/>
            <person name="Alvarado L."/>
            <person name="Arachchi H.M."/>
            <person name="Berlin A.M."/>
            <person name="Chapman S.B."/>
            <person name="Goldberg J."/>
            <person name="Griggs A."/>
            <person name="Gujja S."/>
            <person name="Hansen M."/>
            <person name="Howarth C."/>
            <person name="Imamovic A."/>
            <person name="Larimer J."/>
            <person name="McCowen C."/>
            <person name="Montmayeur A."/>
            <person name="Murphy C."/>
            <person name="Neiman D."/>
            <person name="Pearson M."/>
            <person name="Priest M."/>
            <person name="Roberts A."/>
            <person name="Saif S."/>
            <person name="Shea T."/>
            <person name="Sisk P."/>
            <person name="Sykes S."/>
            <person name="Wortman J."/>
            <person name="Nusbaum C."/>
            <person name="Birren B."/>
        </authorList>
    </citation>
    <scope>NUCLEOTIDE SEQUENCE [LARGE SCALE GENOMIC DNA]</scope>
    <source>
        <strain evidence="1 2">YIT 12058</strain>
    </source>
</reference>
<dbReference type="InterPro" id="IPR032675">
    <property type="entry name" value="LRR_dom_sf"/>
</dbReference>
<proteinExistence type="predicted"/>
<dbReference type="HOGENOM" id="CLU_1249959_0_0_10"/>
<dbReference type="PATRIC" id="fig|742727.4.peg.1703"/>
<dbReference type="EMBL" id="ADLF01000008">
    <property type="protein sequence ID" value="EKU91485.1"/>
    <property type="molecule type" value="Genomic_DNA"/>
</dbReference>